<protein>
    <recommendedName>
        <fullName evidence="8">DDE Tnp4 domain-containing protein</fullName>
    </recommendedName>
</protein>
<evidence type="ECO:0000256" key="6">
    <source>
        <dbReference type="ARBA" id="ARBA00022801"/>
    </source>
</evidence>
<keyword evidence="4" id="KW-0540">Nuclease</keyword>
<name>A0A9Q0XYC0_9SAUR</name>
<evidence type="ECO:0000256" key="1">
    <source>
        <dbReference type="ARBA" id="ARBA00001968"/>
    </source>
</evidence>
<dbReference type="GO" id="GO:0004518">
    <property type="term" value="F:nuclease activity"/>
    <property type="evidence" value="ECO:0007669"/>
    <property type="project" value="UniProtKB-KW"/>
</dbReference>
<feature type="domain" description="DDE Tnp4" evidence="8">
    <location>
        <begin position="9"/>
        <end position="122"/>
    </location>
</feature>
<dbReference type="Proteomes" id="UP001142489">
    <property type="component" value="Unassembled WGS sequence"/>
</dbReference>
<evidence type="ECO:0000259" key="8">
    <source>
        <dbReference type="Pfam" id="PF13359"/>
    </source>
</evidence>
<dbReference type="AlphaFoldDB" id="A0A9Q0XYC0"/>
<comment type="cofactor">
    <cofactor evidence="1">
        <name>a divalent metal cation</name>
        <dbReference type="ChEBI" id="CHEBI:60240"/>
    </cofactor>
</comment>
<evidence type="ECO:0000256" key="3">
    <source>
        <dbReference type="ARBA" id="ARBA00006958"/>
    </source>
</evidence>
<keyword evidence="7" id="KW-0539">Nucleus</keyword>
<comment type="subcellular location">
    <subcellularLocation>
        <location evidence="2">Nucleus</location>
    </subcellularLocation>
</comment>
<evidence type="ECO:0000256" key="5">
    <source>
        <dbReference type="ARBA" id="ARBA00022723"/>
    </source>
</evidence>
<dbReference type="Pfam" id="PF13359">
    <property type="entry name" value="DDE_Tnp_4"/>
    <property type="match status" value="1"/>
</dbReference>
<keyword evidence="10" id="KW-1185">Reference proteome</keyword>
<evidence type="ECO:0000256" key="7">
    <source>
        <dbReference type="ARBA" id="ARBA00023242"/>
    </source>
</evidence>
<dbReference type="GO" id="GO:0005634">
    <property type="term" value="C:nucleus"/>
    <property type="evidence" value="ECO:0007669"/>
    <property type="project" value="UniProtKB-SubCell"/>
</dbReference>
<dbReference type="PANTHER" id="PTHR22930">
    <property type="match status" value="1"/>
</dbReference>
<evidence type="ECO:0000256" key="4">
    <source>
        <dbReference type="ARBA" id="ARBA00022722"/>
    </source>
</evidence>
<accession>A0A9Q0XYC0</accession>
<dbReference type="InterPro" id="IPR045249">
    <property type="entry name" value="HARBI1-like"/>
</dbReference>
<dbReference type="PANTHER" id="PTHR22930:SF85">
    <property type="entry name" value="GH03217P-RELATED"/>
    <property type="match status" value="1"/>
</dbReference>
<sequence length="147" mass="17003">MITCHSSVNHDAHVFRSSKLYMRMKQGTLVPGNPMFHYTGVSIPPLILGDGVYPLCNWLMKPYAVPRNEIEKHYNKVFNRTRNIVERAFGWLKARFRRLSVRMEAHIQNLNSIVTSAVILHNICERKKHAIPEEYDDIANAAEKSLQ</sequence>
<proteinExistence type="inferred from homology"/>
<comment type="caution">
    <text evidence="9">The sequence shown here is derived from an EMBL/GenBank/DDBJ whole genome shotgun (WGS) entry which is preliminary data.</text>
</comment>
<evidence type="ECO:0000256" key="2">
    <source>
        <dbReference type="ARBA" id="ARBA00004123"/>
    </source>
</evidence>
<dbReference type="InterPro" id="IPR027806">
    <property type="entry name" value="HARBI1_dom"/>
</dbReference>
<dbReference type="GO" id="GO:0016787">
    <property type="term" value="F:hydrolase activity"/>
    <property type="evidence" value="ECO:0007669"/>
    <property type="project" value="UniProtKB-KW"/>
</dbReference>
<keyword evidence="6" id="KW-0378">Hydrolase</keyword>
<evidence type="ECO:0000313" key="9">
    <source>
        <dbReference type="EMBL" id="KAJ7331748.1"/>
    </source>
</evidence>
<reference evidence="9" key="1">
    <citation type="journal article" date="2023" name="DNA Res.">
        <title>Chromosome-level genome assembly of Phrynocephalus forsythii using third-generation DNA sequencing and Hi-C analysis.</title>
        <authorList>
            <person name="Qi Y."/>
            <person name="Zhao W."/>
            <person name="Zhao Y."/>
            <person name="Niu C."/>
            <person name="Cao S."/>
            <person name="Zhang Y."/>
        </authorList>
    </citation>
    <scope>NUCLEOTIDE SEQUENCE</scope>
    <source>
        <tissue evidence="9">Muscle</tissue>
    </source>
</reference>
<comment type="similarity">
    <text evidence="3">Belongs to the HARBI1 family.</text>
</comment>
<dbReference type="GO" id="GO:0046872">
    <property type="term" value="F:metal ion binding"/>
    <property type="evidence" value="ECO:0007669"/>
    <property type="project" value="UniProtKB-KW"/>
</dbReference>
<gene>
    <name evidence="9" type="ORF">JRQ81_013928</name>
</gene>
<dbReference type="EMBL" id="JAPFRF010000005">
    <property type="protein sequence ID" value="KAJ7331748.1"/>
    <property type="molecule type" value="Genomic_DNA"/>
</dbReference>
<dbReference type="OrthoDB" id="1912480at2759"/>
<organism evidence="9 10">
    <name type="scientific">Phrynocephalus forsythii</name>
    <dbReference type="NCBI Taxonomy" id="171643"/>
    <lineage>
        <taxon>Eukaryota</taxon>
        <taxon>Metazoa</taxon>
        <taxon>Chordata</taxon>
        <taxon>Craniata</taxon>
        <taxon>Vertebrata</taxon>
        <taxon>Euteleostomi</taxon>
        <taxon>Lepidosauria</taxon>
        <taxon>Squamata</taxon>
        <taxon>Bifurcata</taxon>
        <taxon>Unidentata</taxon>
        <taxon>Episquamata</taxon>
        <taxon>Toxicofera</taxon>
        <taxon>Iguania</taxon>
        <taxon>Acrodonta</taxon>
        <taxon>Agamidae</taxon>
        <taxon>Agaminae</taxon>
        <taxon>Phrynocephalus</taxon>
    </lineage>
</organism>
<evidence type="ECO:0000313" key="10">
    <source>
        <dbReference type="Proteomes" id="UP001142489"/>
    </source>
</evidence>
<keyword evidence="5" id="KW-0479">Metal-binding</keyword>